<dbReference type="Gene3D" id="3.40.1380.20">
    <property type="entry name" value="Pyruvate kinase, C-terminal domain"/>
    <property type="match status" value="1"/>
</dbReference>
<dbReference type="InterPro" id="IPR015795">
    <property type="entry name" value="Pyrv_Knase_C"/>
</dbReference>
<protein>
    <submittedName>
        <fullName evidence="2">Pyruvate kinase</fullName>
    </submittedName>
</protein>
<keyword evidence="3" id="KW-1185">Reference proteome</keyword>
<reference evidence="3" key="1">
    <citation type="submission" date="2017-01" db="EMBL/GenBank/DDBJ databases">
        <authorList>
            <person name="Varghese N."/>
            <person name="Submissions S."/>
        </authorList>
    </citation>
    <scope>NUCLEOTIDE SEQUENCE [LARGE SCALE GENOMIC DNA]</scope>
    <source>
        <strain evidence="3">DSM 22306</strain>
    </source>
</reference>
<keyword evidence="2" id="KW-0808">Transferase</keyword>
<evidence type="ECO:0000259" key="1">
    <source>
        <dbReference type="Pfam" id="PF02887"/>
    </source>
</evidence>
<feature type="domain" description="Pyruvate kinase C-terminal" evidence="1">
    <location>
        <begin position="1"/>
        <end position="84"/>
    </location>
</feature>
<evidence type="ECO:0000313" key="2">
    <source>
        <dbReference type="EMBL" id="SIS66985.1"/>
    </source>
</evidence>
<dbReference type="OrthoDB" id="9812123at2"/>
<dbReference type="Proteomes" id="UP000185999">
    <property type="component" value="Unassembled WGS sequence"/>
</dbReference>
<dbReference type="RefSeq" id="WP_054341763.1">
    <property type="nucleotide sequence ID" value="NZ_FTOE01000003.1"/>
</dbReference>
<dbReference type="InterPro" id="IPR036918">
    <property type="entry name" value="Pyrv_Knase_C_sf"/>
</dbReference>
<organism evidence="2 3">
    <name type="scientific">Neptunomonas antarctica</name>
    <dbReference type="NCBI Taxonomy" id="619304"/>
    <lineage>
        <taxon>Bacteria</taxon>
        <taxon>Pseudomonadati</taxon>
        <taxon>Pseudomonadota</taxon>
        <taxon>Gammaproteobacteria</taxon>
        <taxon>Oceanospirillales</taxon>
        <taxon>Oceanospirillaceae</taxon>
        <taxon>Neptunomonas</taxon>
    </lineage>
</organism>
<dbReference type="EMBL" id="FTOE01000003">
    <property type="protein sequence ID" value="SIS66985.1"/>
    <property type="molecule type" value="Genomic_DNA"/>
</dbReference>
<keyword evidence="2" id="KW-0418">Kinase</keyword>
<dbReference type="Pfam" id="PF02887">
    <property type="entry name" value="PK_C"/>
    <property type="match status" value="1"/>
</dbReference>
<name>A0A1N7KZI1_9GAMM</name>
<keyword evidence="2" id="KW-0670">Pyruvate</keyword>
<dbReference type="AlphaFoldDB" id="A0A1N7KZI1"/>
<accession>A0A1N7KZI1</accession>
<proteinExistence type="predicted"/>
<dbReference type="GO" id="GO:0016301">
    <property type="term" value="F:kinase activity"/>
    <property type="evidence" value="ECO:0007669"/>
    <property type="project" value="UniProtKB-KW"/>
</dbReference>
<dbReference type="SUPFAM" id="SSF52935">
    <property type="entry name" value="PK C-terminal domain-like"/>
    <property type="match status" value="1"/>
</dbReference>
<sequence>MSRLRSSLPIFAFSRHKETQRRVALYRDVHTIPFDSVLLDPETLNRNAIDELIKRDIVASGDLVIITKGDYLNAQGGTNTLKVLRI</sequence>
<dbReference type="STRING" id="619304.SAMN05421760_10395"/>
<evidence type="ECO:0000313" key="3">
    <source>
        <dbReference type="Proteomes" id="UP000185999"/>
    </source>
</evidence>
<gene>
    <name evidence="2" type="ORF">SAMN05421760_10395</name>
</gene>